<proteinExistence type="predicted"/>
<sequence length="61" mass="7020">MFISILPRSGFKLEINKVESSRILSESAKIEDDVNDGESKSRGREADHEEDEEPFPKRIRT</sequence>
<accession>A0AA87ZJ73</accession>
<keyword evidence="3" id="KW-1185">Reference proteome</keyword>
<dbReference type="Proteomes" id="UP001187192">
    <property type="component" value="Unassembled WGS sequence"/>
</dbReference>
<comment type="caution">
    <text evidence="2">The sequence shown here is derived from an EMBL/GenBank/DDBJ whole genome shotgun (WGS) entry which is preliminary data.</text>
</comment>
<feature type="region of interest" description="Disordered" evidence="1">
    <location>
        <begin position="26"/>
        <end position="61"/>
    </location>
</feature>
<evidence type="ECO:0000256" key="1">
    <source>
        <dbReference type="SAM" id="MobiDB-lite"/>
    </source>
</evidence>
<dbReference type="AlphaFoldDB" id="A0AA87ZJ73"/>
<protein>
    <submittedName>
        <fullName evidence="2">Uncharacterized protein</fullName>
    </submittedName>
</protein>
<name>A0AA87ZJ73_FICCA</name>
<reference evidence="2" key="1">
    <citation type="submission" date="2023-07" db="EMBL/GenBank/DDBJ databases">
        <title>draft genome sequence of fig (Ficus carica).</title>
        <authorList>
            <person name="Takahashi T."/>
            <person name="Nishimura K."/>
        </authorList>
    </citation>
    <scope>NUCLEOTIDE SEQUENCE</scope>
</reference>
<organism evidence="2 3">
    <name type="scientific">Ficus carica</name>
    <name type="common">Common fig</name>
    <dbReference type="NCBI Taxonomy" id="3494"/>
    <lineage>
        <taxon>Eukaryota</taxon>
        <taxon>Viridiplantae</taxon>
        <taxon>Streptophyta</taxon>
        <taxon>Embryophyta</taxon>
        <taxon>Tracheophyta</taxon>
        <taxon>Spermatophyta</taxon>
        <taxon>Magnoliopsida</taxon>
        <taxon>eudicotyledons</taxon>
        <taxon>Gunneridae</taxon>
        <taxon>Pentapetalae</taxon>
        <taxon>rosids</taxon>
        <taxon>fabids</taxon>
        <taxon>Rosales</taxon>
        <taxon>Moraceae</taxon>
        <taxon>Ficeae</taxon>
        <taxon>Ficus</taxon>
    </lineage>
</organism>
<dbReference type="EMBL" id="BTGU01003180">
    <property type="protein sequence ID" value="GMN28021.1"/>
    <property type="molecule type" value="Genomic_DNA"/>
</dbReference>
<gene>
    <name evidence="2" type="ORF">TIFTF001_044186</name>
</gene>
<evidence type="ECO:0000313" key="2">
    <source>
        <dbReference type="EMBL" id="GMN28021.1"/>
    </source>
</evidence>
<evidence type="ECO:0000313" key="3">
    <source>
        <dbReference type="Proteomes" id="UP001187192"/>
    </source>
</evidence>
<feature type="compositionally biased region" description="Basic and acidic residues" evidence="1">
    <location>
        <begin position="28"/>
        <end position="47"/>
    </location>
</feature>